<evidence type="ECO:0000256" key="3">
    <source>
        <dbReference type="SAM" id="MobiDB-lite"/>
    </source>
</evidence>
<dbReference type="EMBL" id="JAUIZM010000010">
    <property type="protein sequence ID" value="KAK1361879.1"/>
    <property type="molecule type" value="Genomic_DNA"/>
</dbReference>
<feature type="region of interest" description="Disordered" evidence="3">
    <location>
        <begin position="1"/>
        <end position="55"/>
    </location>
</feature>
<evidence type="ECO:0000256" key="1">
    <source>
        <dbReference type="ARBA" id="ARBA00006432"/>
    </source>
</evidence>
<dbReference type="InterPro" id="IPR042099">
    <property type="entry name" value="ANL_N_sf"/>
</dbReference>
<protein>
    <submittedName>
        <fullName evidence="4">Uncharacterized protein</fullName>
    </submittedName>
</protein>
<feature type="compositionally biased region" description="Acidic residues" evidence="3">
    <location>
        <begin position="26"/>
        <end position="38"/>
    </location>
</feature>
<dbReference type="GO" id="GO:0016874">
    <property type="term" value="F:ligase activity"/>
    <property type="evidence" value="ECO:0007669"/>
    <property type="project" value="UniProtKB-KW"/>
</dbReference>
<evidence type="ECO:0000313" key="5">
    <source>
        <dbReference type="Proteomes" id="UP001237642"/>
    </source>
</evidence>
<reference evidence="4" key="2">
    <citation type="submission" date="2023-05" db="EMBL/GenBank/DDBJ databases">
        <authorList>
            <person name="Schelkunov M.I."/>
        </authorList>
    </citation>
    <scope>NUCLEOTIDE SEQUENCE</scope>
    <source>
        <strain evidence="4">Hsosn_3</strain>
        <tissue evidence="4">Leaf</tissue>
    </source>
</reference>
<comment type="caution">
    <text evidence="4">The sequence shown here is derived from an EMBL/GenBank/DDBJ whole genome shotgun (WGS) entry which is preliminary data.</text>
</comment>
<reference evidence="4" key="1">
    <citation type="submission" date="2023-02" db="EMBL/GenBank/DDBJ databases">
        <title>Genome of toxic invasive species Heracleum sosnowskyi carries increased number of genes despite the absence of recent whole-genome duplications.</title>
        <authorList>
            <person name="Schelkunov M."/>
            <person name="Shtratnikova V."/>
            <person name="Makarenko M."/>
            <person name="Klepikova A."/>
            <person name="Omelchenko D."/>
            <person name="Novikova G."/>
            <person name="Obukhova E."/>
            <person name="Bogdanov V."/>
            <person name="Penin A."/>
            <person name="Logacheva M."/>
        </authorList>
    </citation>
    <scope>NUCLEOTIDE SEQUENCE</scope>
    <source>
        <strain evidence="4">Hsosn_3</strain>
        <tissue evidence="4">Leaf</tissue>
    </source>
</reference>
<proteinExistence type="inferred from homology"/>
<dbReference type="SUPFAM" id="SSF56801">
    <property type="entry name" value="Acetyl-CoA synthetase-like"/>
    <property type="match status" value="1"/>
</dbReference>
<keyword evidence="2" id="KW-0436">Ligase</keyword>
<gene>
    <name evidence="4" type="ORF">POM88_046353</name>
</gene>
<organism evidence="4 5">
    <name type="scientific">Heracleum sosnowskyi</name>
    <dbReference type="NCBI Taxonomy" id="360622"/>
    <lineage>
        <taxon>Eukaryota</taxon>
        <taxon>Viridiplantae</taxon>
        <taxon>Streptophyta</taxon>
        <taxon>Embryophyta</taxon>
        <taxon>Tracheophyta</taxon>
        <taxon>Spermatophyta</taxon>
        <taxon>Magnoliopsida</taxon>
        <taxon>eudicotyledons</taxon>
        <taxon>Gunneridae</taxon>
        <taxon>Pentapetalae</taxon>
        <taxon>asterids</taxon>
        <taxon>campanulids</taxon>
        <taxon>Apiales</taxon>
        <taxon>Apiaceae</taxon>
        <taxon>Apioideae</taxon>
        <taxon>apioid superclade</taxon>
        <taxon>Tordylieae</taxon>
        <taxon>Tordyliinae</taxon>
        <taxon>Heracleum</taxon>
    </lineage>
</organism>
<evidence type="ECO:0000313" key="4">
    <source>
        <dbReference type="EMBL" id="KAK1361879.1"/>
    </source>
</evidence>
<dbReference type="PANTHER" id="PTHR43859">
    <property type="entry name" value="ACYL-ACTIVATING ENZYME"/>
    <property type="match status" value="1"/>
</dbReference>
<evidence type="ECO:0000256" key="2">
    <source>
        <dbReference type="ARBA" id="ARBA00022598"/>
    </source>
</evidence>
<name>A0AAD8M6V9_9APIA</name>
<comment type="similarity">
    <text evidence="1">Belongs to the ATP-dependent AMP-binding enzyme family.</text>
</comment>
<dbReference type="PANTHER" id="PTHR43859:SF57">
    <property type="entry name" value="ACYL-ACTIVATING ENZYME 8-RELATED"/>
    <property type="match status" value="1"/>
</dbReference>
<accession>A0AAD8M6V9</accession>
<dbReference type="Gene3D" id="3.40.50.12780">
    <property type="entry name" value="N-terminal domain of ligase-like"/>
    <property type="match status" value="1"/>
</dbReference>
<sequence>MRSNVIYNLSGVDAEQENYHESKTDESEDDEINNEEKDDSDHSTDNDGENIPTAPGLQLKTSMLAQALGTTASPRGVVHSHRGLFIMAVDGLMEWLSNNSHGVKLPHPVHILTAGALPPPAVLMRTEKLGFVVSHGYGWTEVGGSVARCLWKRDWDCLSGSTDIKKSIWHKAEYLFDQLFMFFY</sequence>
<dbReference type="Proteomes" id="UP001237642">
    <property type="component" value="Unassembled WGS sequence"/>
</dbReference>
<keyword evidence="5" id="KW-1185">Reference proteome</keyword>
<dbReference type="AlphaFoldDB" id="A0AAD8M6V9"/>